<dbReference type="EMBL" id="CP054212">
    <property type="protein sequence ID" value="QKJ86728.1"/>
    <property type="molecule type" value="Genomic_DNA"/>
</dbReference>
<protein>
    <recommendedName>
        <fullName evidence="4">DUF3455 domain-containing protein</fullName>
    </recommendedName>
</protein>
<evidence type="ECO:0000313" key="3">
    <source>
        <dbReference type="Proteomes" id="UP000505325"/>
    </source>
</evidence>
<organism evidence="2 3">
    <name type="scientific">Paramixta manurensis</name>
    <dbReference type="NCBI Taxonomy" id="2740817"/>
    <lineage>
        <taxon>Bacteria</taxon>
        <taxon>Pseudomonadati</taxon>
        <taxon>Pseudomonadota</taxon>
        <taxon>Gammaproteobacteria</taxon>
        <taxon>Enterobacterales</taxon>
        <taxon>Erwiniaceae</taxon>
        <taxon>Paramixta</taxon>
    </lineage>
</organism>
<dbReference type="RefSeq" id="WP_173633725.1">
    <property type="nucleotide sequence ID" value="NZ_CP054212.1"/>
</dbReference>
<dbReference type="AlphaFoldDB" id="A0A6M8U7N0"/>
<dbReference type="Proteomes" id="UP000505325">
    <property type="component" value="Chromosome"/>
</dbReference>
<name>A0A6M8U7N0_9GAMM</name>
<feature type="chain" id="PRO_5026720041" description="DUF3455 domain-containing protein" evidence="1">
    <location>
        <begin position="26"/>
        <end position="174"/>
    </location>
</feature>
<accession>A0A6M8U7N0</accession>
<reference evidence="2 3" key="1">
    <citation type="submission" date="2020-06" db="EMBL/GenBank/DDBJ databases">
        <title>Genome sequence of Paramixta manurensis strain PD-1.</title>
        <authorList>
            <person name="Lee C.W."/>
            <person name="Kim J."/>
        </authorList>
    </citation>
    <scope>NUCLEOTIDE SEQUENCE [LARGE SCALE GENOMIC DNA]</scope>
    <source>
        <strain evidence="2 3">PD-1</strain>
    </source>
</reference>
<keyword evidence="3" id="KW-1185">Reference proteome</keyword>
<feature type="signal peptide" evidence="1">
    <location>
        <begin position="1"/>
        <end position="25"/>
    </location>
</feature>
<gene>
    <name evidence="2" type="ORF">PMPD1_1778</name>
</gene>
<evidence type="ECO:0000256" key="1">
    <source>
        <dbReference type="SAM" id="SignalP"/>
    </source>
</evidence>
<keyword evidence="1" id="KW-0732">Signal</keyword>
<evidence type="ECO:0000313" key="2">
    <source>
        <dbReference type="EMBL" id="QKJ86728.1"/>
    </source>
</evidence>
<dbReference type="PANTHER" id="PTHR35567:SF1">
    <property type="entry name" value="CONSERVED FUNGAL PROTEIN (AFU_ORTHOLOGUE AFUA_1G14230)"/>
    <property type="match status" value="1"/>
</dbReference>
<dbReference type="PANTHER" id="PTHR35567">
    <property type="entry name" value="MALATE DEHYDROGENASE (AFU_ORTHOLOGUE AFUA_2G13800)"/>
    <property type="match status" value="1"/>
</dbReference>
<dbReference type="InterPro" id="IPR021851">
    <property type="entry name" value="DUF3455"/>
</dbReference>
<proteinExistence type="predicted"/>
<dbReference type="KEGG" id="pmak:PMPD1_1778"/>
<dbReference type="Pfam" id="PF11937">
    <property type="entry name" value="DUF3455"/>
    <property type="match status" value="1"/>
</dbReference>
<evidence type="ECO:0008006" key="4">
    <source>
        <dbReference type="Google" id="ProtNLM"/>
    </source>
</evidence>
<sequence length="174" mass="18473">MVSRFVAVCGGLTLLLANVAGAAFAADQSINVSDSAHLSRELYARGVQIYRCAAGANDNAVGVWVFQAPEASLFSDRALTTLVGEHFDGPSWQGIDGSEVRGQLLASRAAPQAGAIPWLLLSGHPTQNAGMFSQIAWVQRIDTRGGVVGAAVCDKPRFGATLKVPYTATYRFYR</sequence>